<gene>
    <name evidence="2" type="ORF">SAMN05192553_101724</name>
</gene>
<dbReference type="STRING" id="1416801.SAMN05192553_101724"/>
<evidence type="ECO:0000313" key="2">
    <source>
        <dbReference type="EMBL" id="SEI89147.1"/>
    </source>
</evidence>
<evidence type="ECO:0000313" key="3">
    <source>
        <dbReference type="Proteomes" id="UP000199403"/>
    </source>
</evidence>
<evidence type="ECO:0008006" key="4">
    <source>
        <dbReference type="Google" id="ProtNLM"/>
    </source>
</evidence>
<accession>A0A1H6UHB1</accession>
<feature type="transmembrane region" description="Helical" evidence="1">
    <location>
        <begin position="5"/>
        <end position="27"/>
    </location>
</feature>
<keyword evidence="3" id="KW-1185">Reference proteome</keyword>
<keyword evidence="1" id="KW-1133">Transmembrane helix</keyword>
<proteinExistence type="predicted"/>
<organism evidence="2 3">
    <name type="scientific">Cyclobacterium xiamenense</name>
    <dbReference type="NCBI Taxonomy" id="1297121"/>
    <lineage>
        <taxon>Bacteria</taxon>
        <taxon>Pseudomonadati</taxon>
        <taxon>Bacteroidota</taxon>
        <taxon>Cytophagia</taxon>
        <taxon>Cytophagales</taxon>
        <taxon>Cyclobacteriaceae</taxon>
        <taxon>Cyclobacterium</taxon>
    </lineage>
</organism>
<dbReference type="RefSeq" id="WP_092169527.1">
    <property type="nucleotide sequence ID" value="NZ_FNZH01000001.1"/>
</dbReference>
<dbReference type="OrthoDB" id="978542at2"/>
<keyword evidence="1" id="KW-0812">Transmembrane</keyword>
<sequence length="183" mass="19755">MKKNILIGAGVLVLIFIIWVVYGLFFATPASPPATASYSQGGLEISIDYSQPSKKGRLIFGEEPAGALQPYGKYWRLGANAATEITFNQDVTFGGKPVDAGTYRMYAVPGADAFEVRLNSETGVFFGVAEPDYALDVVTVQAPVQKIDSVVETFTIDIRSSDNGAIVVFSWDDVLFTVPVTLQ</sequence>
<protein>
    <recommendedName>
        <fullName evidence="4">DUF2911 domain-containing protein</fullName>
    </recommendedName>
</protein>
<name>A0A1H6UHB1_9BACT</name>
<dbReference type="Proteomes" id="UP000199403">
    <property type="component" value="Unassembled WGS sequence"/>
</dbReference>
<keyword evidence="1" id="KW-0472">Membrane</keyword>
<dbReference type="EMBL" id="FNZH01000001">
    <property type="protein sequence ID" value="SEI89147.1"/>
    <property type="molecule type" value="Genomic_DNA"/>
</dbReference>
<evidence type="ECO:0000256" key="1">
    <source>
        <dbReference type="SAM" id="Phobius"/>
    </source>
</evidence>
<dbReference type="Pfam" id="PF11138">
    <property type="entry name" value="DUF2911"/>
    <property type="match status" value="1"/>
</dbReference>
<dbReference type="InterPro" id="IPR021314">
    <property type="entry name" value="DUF2911"/>
</dbReference>
<dbReference type="AlphaFoldDB" id="A0A1H6UHB1"/>
<reference evidence="3" key="1">
    <citation type="submission" date="2016-10" db="EMBL/GenBank/DDBJ databases">
        <authorList>
            <person name="Varghese N."/>
            <person name="Submissions S."/>
        </authorList>
    </citation>
    <scope>NUCLEOTIDE SEQUENCE [LARGE SCALE GENOMIC DNA]</scope>
    <source>
        <strain evidence="3">IBRC-M 10761</strain>
    </source>
</reference>